<dbReference type="InterPro" id="IPR000515">
    <property type="entry name" value="MetI-like"/>
</dbReference>
<keyword evidence="6 7" id="KW-0472">Membrane</keyword>
<evidence type="ECO:0000256" key="2">
    <source>
        <dbReference type="ARBA" id="ARBA00022448"/>
    </source>
</evidence>
<feature type="transmembrane region" description="Helical" evidence="7">
    <location>
        <begin position="270"/>
        <end position="290"/>
    </location>
</feature>
<evidence type="ECO:0000313" key="10">
    <source>
        <dbReference type="Proteomes" id="UP000460435"/>
    </source>
</evidence>
<proteinExistence type="inferred from homology"/>
<name>A0A7K3LYU5_9ACTN</name>
<keyword evidence="3" id="KW-1003">Cell membrane</keyword>
<dbReference type="SUPFAM" id="SSF161098">
    <property type="entry name" value="MetI-like"/>
    <property type="match status" value="1"/>
</dbReference>
<keyword evidence="4 7" id="KW-0812">Transmembrane</keyword>
<evidence type="ECO:0000256" key="3">
    <source>
        <dbReference type="ARBA" id="ARBA00022475"/>
    </source>
</evidence>
<feature type="domain" description="ABC transmembrane type-1" evidence="8">
    <location>
        <begin position="79"/>
        <end position="291"/>
    </location>
</feature>
<accession>A0A7K3LYU5</accession>
<evidence type="ECO:0000256" key="5">
    <source>
        <dbReference type="ARBA" id="ARBA00022989"/>
    </source>
</evidence>
<dbReference type="InterPro" id="IPR051393">
    <property type="entry name" value="ABC_transporter_permease"/>
</dbReference>
<dbReference type="Proteomes" id="UP000460435">
    <property type="component" value="Unassembled WGS sequence"/>
</dbReference>
<protein>
    <submittedName>
        <fullName evidence="9">ABC transporter permease subunit</fullName>
    </submittedName>
</protein>
<dbReference type="PROSITE" id="PS50928">
    <property type="entry name" value="ABC_TM1"/>
    <property type="match status" value="1"/>
</dbReference>
<dbReference type="PANTHER" id="PTHR30193:SF37">
    <property type="entry name" value="INNER MEMBRANE ABC TRANSPORTER PERMEASE PROTEIN YCJO"/>
    <property type="match status" value="1"/>
</dbReference>
<dbReference type="AlphaFoldDB" id="A0A7K3LYU5"/>
<gene>
    <name evidence="9" type="ORF">F7O44_03675</name>
</gene>
<comment type="caution">
    <text evidence="9">The sequence shown here is derived from an EMBL/GenBank/DDBJ whole genome shotgun (WGS) entry which is preliminary data.</text>
</comment>
<dbReference type="CDD" id="cd06261">
    <property type="entry name" value="TM_PBP2"/>
    <property type="match status" value="1"/>
</dbReference>
<dbReference type="GO" id="GO:0055085">
    <property type="term" value="P:transmembrane transport"/>
    <property type="evidence" value="ECO:0007669"/>
    <property type="project" value="InterPro"/>
</dbReference>
<evidence type="ECO:0000256" key="1">
    <source>
        <dbReference type="ARBA" id="ARBA00004651"/>
    </source>
</evidence>
<sequence>MTPEAPARPARSRWRRRQNVVAFLLLAIPLTGVLVFRLLPGVASFGLAFTEWPLFGTPEFIGLANFQELMRDDVFWQALRNTVYYVVVSVPGIVFISLGLALILNRGIRGIKIFRTIYFLPVVSSMVAVGIMWRWLYNAQYGLINTGLGFLGIEPINWLGSSTWAMPALIIVTVWREMGFYMIIFLAALQGVPRPLMEAARLDGAGPWQRFWGVTFPAISPVTFFVSILAMINTFQAFEYMFVMTDGGPRNATLTLVYYLFQEGFQRFSMGYASAIAFVLFAIILLITIVQWRIGERRVVY</sequence>
<organism evidence="9 10">
    <name type="scientific">Phytoactinopolyspora mesophila</name>
    <dbReference type="NCBI Taxonomy" id="2650750"/>
    <lineage>
        <taxon>Bacteria</taxon>
        <taxon>Bacillati</taxon>
        <taxon>Actinomycetota</taxon>
        <taxon>Actinomycetes</taxon>
        <taxon>Jiangellales</taxon>
        <taxon>Jiangellaceae</taxon>
        <taxon>Phytoactinopolyspora</taxon>
    </lineage>
</organism>
<evidence type="ECO:0000256" key="7">
    <source>
        <dbReference type="RuleBase" id="RU363032"/>
    </source>
</evidence>
<feature type="transmembrane region" description="Helical" evidence="7">
    <location>
        <begin position="164"/>
        <end position="189"/>
    </location>
</feature>
<comment type="similarity">
    <text evidence="7">Belongs to the binding-protein-dependent transport system permease family.</text>
</comment>
<evidence type="ECO:0000259" key="8">
    <source>
        <dbReference type="PROSITE" id="PS50928"/>
    </source>
</evidence>
<feature type="transmembrane region" description="Helical" evidence="7">
    <location>
        <begin position="83"/>
        <end position="104"/>
    </location>
</feature>
<dbReference type="GO" id="GO:0005886">
    <property type="term" value="C:plasma membrane"/>
    <property type="evidence" value="ECO:0007669"/>
    <property type="project" value="UniProtKB-SubCell"/>
</dbReference>
<keyword evidence="2 7" id="KW-0813">Transport</keyword>
<evidence type="ECO:0000313" key="9">
    <source>
        <dbReference type="EMBL" id="NDL56170.1"/>
    </source>
</evidence>
<evidence type="ECO:0000256" key="6">
    <source>
        <dbReference type="ARBA" id="ARBA00023136"/>
    </source>
</evidence>
<dbReference type="PANTHER" id="PTHR30193">
    <property type="entry name" value="ABC TRANSPORTER PERMEASE PROTEIN"/>
    <property type="match status" value="1"/>
</dbReference>
<keyword evidence="10" id="KW-1185">Reference proteome</keyword>
<dbReference type="RefSeq" id="WP_162448793.1">
    <property type="nucleotide sequence ID" value="NZ_WLZY01000001.1"/>
</dbReference>
<reference evidence="9 10" key="1">
    <citation type="submission" date="2019-11" db="EMBL/GenBank/DDBJ databases">
        <authorList>
            <person name="Li X.-J."/>
            <person name="Feng X.-M."/>
        </authorList>
    </citation>
    <scope>NUCLEOTIDE SEQUENCE [LARGE SCALE GENOMIC DNA]</scope>
    <source>
        <strain evidence="9 10">XMNu-373</strain>
    </source>
</reference>
<comment type="subcellular location">
    <subcellularLocation>
        <location evidence="1 7">Cell membrane</location>
        <topology evidence="1 7">Multi-pass membrane protein</topology>
    </subcellularLocation>
</comment>
<keyword evidence="5 7" id="KW-1133">Transmembrane helix</keyword>
<dbReference type="InterPro" id="IPR035906">
    <property type="entry name" value="MetI-like_sf"/>
</dbReference>
<feature type="transmembrane region" description="Helical" evidence="7">
    <location>
        <begin position="116"/>
        <end position="136"/>
    </location>
</feature>
<feature type="transmembrane region" description="Helical" evidence="7">
    <location>
        <begin position="20"/>
        <end position="39"/>
    </location>
</feature>
<evidence type="ECO:0000256" key="4">
    <source>
        <dbReference type="ARBA" id="ARBA00022692"/>
    </source>
</evidence>
<dbReference type="Gene3D" id="1.10.3720.10">
    <property type="entry name" value="MetI-like"/>
    <property type="match status" value="1"/>
</dbReference>
<feature type="transmembrane region" description="Helical" evidence="7">
    <location>
        <begin position="210"/>
        <end position="232"/>
    </location>
</feature>
<dbReference type="Pfam" id="PF00528">
    <property type="entry name" value="BPD_transp_1"/>
    <property type="match status" value="1"/>
</dbReference>
<dbReference type="EMBL" id="WLZY01000001">
    <property type="protein sequence ID" value="NDL56170.1"/>
    <property type="molecule type" value="Genomic_DNA"/>
</dbReference>